<keyword evidence="2" id="KW-0812">Transmembrane</keyword>
<keyword evidence="2" id="KW-1133">Transmembrane helix</keyword>
<gene>
    <name evidence="3" type="ORF">NVP1080O_11</name>
</gene>
<accession>A0A2I7QWG1</accession>
<protein>
    <submittedName>
        <fullName evidence="3">TMhelix containing protein</fullName>
    </submittedName>
</protein>
<feature type="region of interest" description="Disordered" evidence="1">
    <location>
        <begin position="66"/>
        <end position="89"/>
    </location>
</feature>
<keyword evidence="2" id="KW-0472">Membrane</keyword>
<feature type="transmembrane region" description="Helical" evidence="2">
    <location>
        <begin position="98"/>
        <end position="116"/>
    </location>
</feature>
<organism evidence="3 4">
    <name type="scientific">Vibrio phage 1.080.O._10N.286.48.A4</name>
    <dbReference type="NCBI Taxonomy" id="1881315"/>
    <lineage>
        <taxon>Viruses</taxon>
        <taxon>Varidnaviria</taxon>
        <taxon>Abadenavirae</taxon>
        <taxon>Produgelaviricota</taxon>
        <taxon>Belvinaviricetes</taxon>
        <taxon>Vinavirales</taxon>
        <taxon>Autolykiviridae</taxon>
        <taxon>Paulavirus</taxon>
        <taxon>Paulavirus viph1080o</taxon>
    </lineage>
</organism>
<evidence type="ECO:0000313" key="4">
    <source>
        <dbReference type="Proteomes" id="UP000273035"/>
    </source>
</evidence>
<sequence length="117" mass="12261">MPALFGEIIMTIDSNPFENFFATTTPAQQQSGIWDSIIGAGSEIIGSLPDVVDGVIGNALNGKEQDKVESNQNITSSDPSVSGDANKPSAMPDNTGKYILYGFGGLITLVVVAKLIK</sequence>
<evidence type="ECO:0000256" key="2">
    <source>
        <dbReference type="SAM" id="Phobius"/>
    </source>
</evidence>
<evidence type="ECO:0000313" key="3">
    <source>
        <dbReference type="EMBL" id="AUR85727.1"/>
    </source>
</evidence>
<name>A0A2I7QWG1_9VIRU</name>
<proteinExistence type="predicted"/>
<feature type="compositionally biased region" description="Polar residues" evidence="1">
    <location>
        <begin position="70"/>
        <end position="80"/>
    </location>
</feature>
<reference evidence="3 4" key="1">
    <citation type="submission" date="2017-11" db="EMBL/GenBank/DDBJ databases">
        <title>A major lineage of nontailed dsDNA viruses as unrecognized killers of marine bacteria.</title>
        <authorList>
            <person name="Kauffman K.M."/>
            <person name="Hussain F.A."/>
            <person name="Yang J."/>
            <person name="Arevalo P."/>
            <person name="Brown J.M."/>
            <person name="Chang W.K."/>
            <person name="VanInsberghe D."/>
            <person name="Elsherbini J."/>
            <person name="Cutler M.B."/>
            <person name="Kelly L."/>
            <person name="Polz M.F."/>
        </authorList>
    </citation>
    <scope>NUCLEOTIDE SEQUENCE [LARGE SCALE GENOMIC DNA]</scope>
</reference>
<dbReference type="EMBL" id="MG592455">
    <property type="protein sequence ID" value="AUR85727.1"/>
    <property type="molecule type" value="Genomic_DNA"/>
</dbReference>
<dbReference type="Proteomes" id="UP000273035">
    <property type="component" value="Segment"/>
</dbReference>
<keyword evidence="4" id="KW-1185">Reference proteome</keyword>
<evidence type="ECO:0000256" key="1">
    <source>
        <dbReference type="SAM" id="MobiDB-lite"/>
    </source>
</evidence>